<keyword evidence="2" id="KW-1185">Reference proteome</keyword>
<protein>
    <submittedName>
        <fullName evidence="1">Uncharacterized protein</fullName>
    </submittedName>
</protein>
<dbReference type="AlphaFoldDB" id="E3SA04"/>
<dbReference type="HOGENOM" id="CLU_156731_0_0_1"/>
<dbReference type="KEGG" id="pte:PTT_19915"/>
<proteinExistence type="predicted"/>
<name>E3SA04_PYRTT</name>
<accession>E3SA04</accession>
<evidence type="ECO:0000313" key="1">
    <source>
        <dbReference type="EMBL" id="EFQ85208.1"/>
    </source>
</evidence>
<dbReference type="Proteomes" id="UP000001067">
    <property type="component" value="Unassembled WGS sequence"/>
</dbReference>
<organism evidence="2">
    <name type="scientific">Pyrenophora teres f. teres (strain 0-1)</name>
    <name type="common">Barley net blotch fungus</name>
    <name type="synonym">Drechslera teres f. teres</name>
    <dbReference type="NCBI Taxonomy" id="861557"/>
    <lineage>
        <taxon>Eukaryota</taxon>
        <taxon>Fungi</taxon>
        <taxon>Dikarya</taxon>
        <taxon>Ascomycota</taxon>
        <taxon>Pezizomycotina</taxon>
        <taxon>Dothideomycetes</taxon>
        <taxon>Pleosporomycetidae</taxon>
        <taxon>Pleosporales</taxon>
        <taxon>Pleosporineae</taxon>
        <taxon>Pleosporaceae</taxon>
        <taxon>Pyrenophora</taxon>
    </lineage>
</organism>
<dbReference type="EMBL" id="GL537985">
    <property type="protein sequence ID" value="EFQ85208.1"/>
    <property type="molecule type" value="Genomic_DNA"/>
</dbReference>
<evidence type="ECO:0000313" key="2">
    <source>
        <dbReference type="Proteomes" id="UP000001067"/>
    </source>
</evidence>
<sequence length="107" mass="11972">MSDNTHVPLSPPTIILSPSQQHIFNVLIAASKDRYIRPRVIIYLTANIIALAKLRGGIISRGDDISILFLTDPDDDKKRNIVILLHDSSIHRPSYPMWPCMVIATAN</sequence>
<reference evidence="1 2" key="1">
    <citation type="journal article" date="2010" name="Genome Biol.">
        <title>A first genome assembly of the barley fungal pathogen Pyrenophora teres f. teres.</title>
        <authorList>
            <person name="Ellwood S.R."/>
            <person name="Liu Z."/>
            <person name="Syme R.A."/>
            <person name="Lai Z."/>
            <person name="Hane J.K."/>
            <person name="Keiper F."/>
            <person name="Moffat C.S."/>
            <person name="Oliver R.P."/>
            <person name="Friesen T.L."/>
        </authorList>
    </citation>
    <scope>NUCLEOTIDE SEQUENCE [LARGE SCALE GENOMIC DNA]</scope>
    <source>
        <strain evidence="1 2">0-1</strain>
    </source>
</reference>
<gene>
    <name evidence="1" type="ORF">PTT_19915</name>
</gene>